<accession>A0A4U0WJ49</accession>
<feature type="compositionally biased region" description="Polar residues" evidence="1">
    <location>
        <begin position="688"/>
        <end position="703"/>
    </location>
</feature>
<feature type="compositionally biased region" description="Polar residues" evidence="1">
    <location>
        <begin position="559"/>
        <end position="568"/>
    </location>
</feature>
<feature type="compositionally biased region" description="Basic and acidic residues" evidence="1">
    <location>
        <begin position="976"/>
        <end position="1007"/>
    </location>
</feature>
<feature type="compositionally biased region" description="Polar residues" evidence="1">
    <location>
        <begin position="134"/>
        <end position="150"/>
    </location>
</feature>
<protein>
    <submittedName>
        <fullName evidence="2">Uncharacterized protein</fullName>
    </submittedName>
</protein>
<feature type="region of interest" description="Disordered" evidence="1">
    <location>
        <begin position="110"/>
        <end position="361"/>
    </location>
</feature>
<feature type="region of interest" description="Disordered" evidence="1">
    <location>
        <begin position="487"/>
        <end position="863"/>
    </location>
</feature>
<gene>
    <name evidence="2" type="ORF">B0A55_11667</name>
</gene>
<dbReference type="EMBL" id="NAJQ01001015">
    <property type="protein sequence ID" value="TKA62851.1"/>
    <property type="molecule type" value="Genomic_DNA"/>
</dbReference>
<feature type="compositionally biased region" description="Low complexity" evidence="1">
    <location>
        <begin position="894"/>
        <end position="919"/>
    </location>
</feature>
<name>A0A4U0WJ49_9PEZI</name>
<feature type="compositionally biased region" description="Acidic residues" evidence="1">
    <location>
        <begin position="193"/>
        <end position="208"/>
    </location>
</feature>
<keyword evidence="3" id="KW-1185">Reference proteome</keyword>
<feature type="compositionally biased region" description="Polar residues" evidence="1">
    <location>
        <begin position="963"/>
        <end position="975"/>
    </location>
</feature>
<dbReference type="Proteomes" id="UP000309340">
    <property type="component" value="Unassembled WGS sequence"/>
</dbReference>
<feature type="compositionally biased region" description="Low complexity" evidence="1">
    <location>
        <begin position="626"/>
        <end position="643"/>
    </location>
</feature>
<evidence type="ECO:0000313" key="3">
    <source>
        <dbReference type="Proteomes" id="UP000309340"/>
    </source>
</evidence>
<feature type="compositionally biased region" description="Polar residues" evidence="1">
    <location>
        <begin position="507"/>
        <end position="525"/>
    </location>
</feature>
<dbReference type="AlphaFoldDB" id="A0A4U0WJ49"/>
<organism evidence="2 3">
    <name type="scientific">Friedmanniomyces simplex</name>
    <dbReference type="NCBI Taxonomy" id="329884"/>
    <lineage>
        <taxon>Eukaryota</taxon>
        <taxon>Fungi</taxon>
        <taxon>Dikarya</taxon>
        <taxon>Ascomycota</taxon>
        <taxon>Pezizomycotina</taxon>
        <taxon>Dothideomycetes</taxon>
        <taxon>Dothideomycetidae</taxon>
        <taxon>Mycosphaerellales</taxon>
        <taxon>Teratosphaeriaceae</taxon>
        <taxon>Friedmanniomyces</taxon>
    </lineage>
</organism>
<feature type="region of interest" description="Disordered" evidence="1">
    <location>
        <begin position="882"/>
        <end position="1007"/>
    </location>
</feature>
<evidence type="ECO:0000313" key="2">
    <source>
        <dbReference type="EMBL" id="TKA62851.1"/>
    </source>
</evidence>
<reference evidence="2 3" key="1">
    <citation type="submission" date="2017-03" db="EMBL/GenBank/DDBJ databases">
        <title>Genomes of endolithic fungi from Antarctica.</title>
        <authorList>
            <person name="Coleine C."/>
            <person name="Masonjones S."/>
            <person name="Stajich J.E."/>
        </authorList>
    </citation>
    <scope>NUCLEOTIDE SEQUENCE [LARGE SCALE GENOMIC DNA]</scope>
    <source>
        <strain evidence="2 3">CCFEE 5184</strain>
    </source>
</reference>
<feature type="compositionally biased region" description="Basic and acidic residues" evidence="1">
    <location>
        <begin position="209"/>
        <end position="252"/>
    </location>
</feature>
<dbReference type="OrthoDB" id="3878325at2759"/>
<evidence type="ECO:0000256" key="1">
    <source>
        <dbReference type="SAM" id="MobiDB-lite"/>
    </source>
</evidence>
<sequence>MSGTPGGQGSYQQHNQQWAYNDGHNSVQYHQQTTVTQSASSTPAPMASPYQAILPAPMQQMLPAPDIFQQHHNMHNAAMQQAAQFHASATQGMFSSMQQALPAPMTPFPQQTQMLPPTPSGYPQAQVGYGPTTLMPQVQSPRSVQYQPHLQSPAARQTPMPSPYPGVQQRGTQQARFPAPRTPGFVVEAEPSSSEEESSEDEEEEERQEAEAERRRIDEERRRVDEDRRRAEDDGRRKQEELDRRAADEASKRATQRAIQEQLRRIEDQSARDRKEREAQSAKERKEREARDARDAQAARDRQDREDGEARDRTSREARNREEREKKDLEVAKLQSKLNAEREKKDRELATVQSRLEAEREKKEIELATMQSRLDAERLEKLDQERKYSQQLAAFADKAATPQPTPMIDLSPLQTVLAELSAQRLQKSDIATLVEDTMVRQLRGVARAEDLASSTSKVQKALNKLPASATAADVQKAVERGIDDVMQKASGSQGRRQQAAIEAKPSYQPNPWDQQASQSRVTTEYTVEEIPDDQPFASASRAPKSRALPAPEYPAYPQSVVSGKSSAKSRALPAPEYPAYPQPAASVALSSSKSRALPAPGYGTCAQSAAPGASSSKKRALPAHEYPAYPQSAAPQPSSLKSQASKDRSSVYGGNDNALVKAQRPKAPSRDPPPFAEHAMSLYEPSEAGSSKSGTRGSVQQYDDNALAKTKRFNAAPSEASTALTEDALAKLTSTQAGSSKSRSSRTRSSAQPRDYDAMTQVSGSNPPPYTEMADRSMDQVSQVGSSRSAKKSTASMPPPYSTVMGPTFSRSEDGGPSYTPSIPTPEAGPSKSKSKTRSSAQPGDDNALTRVKRSGPPPTVKVADFAGTALADRTFDKVKHAGSGVFSKKSTASVPSSYSSPAVRPSSSSSRAGPSYGPVSHNPNSQLSPRGGTSEASAHPELPDDFPDNASQITAYERAQEARSTGSRSGMTDNRTVETLKPKNDRRAETAVVKGKKDPDKKGSRR</sequence>
<feature type="compositionally biased region" description="Basic and acidic residues" evidence="1">
    <location>
        <begin position="339"/>
        <end position="349"/>
    </location>
</feature>
<feature type="compositionally biased region" description="Basic and acidic residues" evidence="1">
    <location>
        <begin position="262"/>
        <end position="331"/>
    </location>
</feature>
<feature type="compositionally biased region" description="Low complexity" evidence="1">
    <location>
        <begin position="733"/>
        <end position="750"/>
    </location>
</feature>
<comment type="caution">
    <text evidence="2">The sequence shown here is derived from an EMBL/GenBank/DDBJ whole genome shotgun (WGS) entry which is preliminary data.</text>
</comment>
<proteinExistence type="predicted"/>
<feature type="compositionally biased region" description="Polar residues" evidence="1">
    <location>
        <begin position="779"/>
        <end position="796"/>
    </location>
</feature>